<accession>B3PD35</accession>
<dbReference type="OrthoDB" id="5706546at2"/>
<sequence>MSLLAKLSLRSFRHTVLALVWTAVSVPILMLCAYQLRNDYEQRLASNARELAYETERASFVLTQNLRQLMGDLDRIASDGSVIRSLSMPILTPISVKKIEEFLGHNPASNSVMLIDKELFPIEVLPTWALTDDLSIYESFMQAVVSSPSSISDPRPRLFIVTPQDNTEPQLVFIRPILSASDSLSQPFQVNGLLLVNVGITKLMRGLDYNETNKPELLRLLNQEQLLFEERTNTQDIEINTHQAPLIIGLDEQKRLALEVGRSPKGVMKQVLMGYRAQAAAALLFMILMLIVVKKLADKLAHPLELLSQVTNRMSKRNFQEAPGDAVDTHSVQYHEFSEAFQLLSDMETTIRQQFQQLHDANATLEDKVAERTEALKKNIALLDDQRESLQRLVQYSIEVQQIASLDELGPMTLALADSICNQQLGIYLLRSEFFSGYEQLDQLQEKSRAFLRAQHAQLNDYASLLRLAKNTPQLHFFPIGSSTPSYQGFLITERSEHSEHSSEALMVLSTMLVSAIKQHTLNTKLHRLAHIDSVTRLPNRHYFTSKFSEMLNRFNNNNPATHFGVFVIDVNGLKFINDHYGHQYGDEMLKIVANAIQQVVRANDTLARVGGDEFYIILENASADTCEKFAIRMRDVSAQLTMNINDQLLPISFSLGYASTDQDSLRNLLSLADERMYFEKKKHYKNLSGH</sequence>
<dbReference type="EC" id="2.7.7.65" evidence="1"/>
<dbReference type="AlphaFoldDB" id="B3PD35"/>
<dbReference type="SMART" id="SM00267">
    <property type="entry name" value="GGDEF"/>
    <property type="match status" value="1"/>
</dbReference>
<dbReference type="KEGG" id="cja:CJA_1400"/>
<evidence type="ECO:0000256" key="2">
    <source>
        <dbReference type="ARBA" id="ARBA00034247"/>
    </source>
</evidence>
<dbReference type="HOGENOM" id="CLU_446690_0_0_6"/>
<dbReference type="PANTHER" id="PTHR45138">
    <property type="entry name" value="REGULATORY COMPONENTS OF SENSORY TRANSDUCTION SYSTEM"/>
    <property type="match status" value="1"/>
</dbReference>
<evidence type="ECO:0000256" key="1">
    <source>
        <dbReference type="ARBA" id="ARBA00012528"/>
    </source>
</evidence>
<gene>
    <name evidence="5" type="ordered locus">CJA_1400</name>
</gene>
<dbReference type="InterPro" id="IPR043128">
    <property type="entry name" value="Rev_trsase/Diguanyl_cyclase"/>
</dbReference>
<comment type="catalytic activity">
    <reaction evidence="2">
        <text>2 GTP = 3',3'-c-di-GMP + 2 diphosphate</text>
        <dbReference type="Rhea" id="RHEA:24898"/>
        <dbReference type="ChEBI" id="CHEBI:33019"/>
        <dbReference type="ChEBI" id="CHEBI:37565"/>
        <dbReference type="ChEBI" id="CHEBI:58805"/>
        <dbReference type="EC" id="2.7.7.65"/>
    </reaction>
</comment>
<dbReference type="InterPro" id="IPR000160">
    <property type="entry name" value="GGDEF_dom"/>
</dbReference>
<feature type="transmembrane region" description="Helical" evidence="3">
    <location>
        <begin position="272"/>
        <end position="293"/>
    </location>
</feature>
<keyword evidence="3" id="KW-1133">Transmembrane helix</keyword>
<keyword evidence="3" id="KW-0812">Transmembrane</keyword>
<dbReference type="RefSeq" id="WP_012487034.1">
    <property type="nucleotide sequence ID" value="NC_010995.1"/>
</dbReference>
<dbReference type="GO" id="GO:0052621">
    <property type="term" value="F:diguanylate cyclase activity"/>
    <property type="evidence" value="ECO:0007669"/>
    <property type="project" value="UniProtKB-EC"/>
</dbReference>
<dbReference type="SUPFAM" id="SSF55073">
    <property type="entry name" value="Nucleotide cyclase"/>
    <property type="match status" value="1"/>
</dbReference>
<protein>
    <recommendedName>
        <fullName evidence="1">diguanylate cyclase</fullName>
        <ecNumber evidence="1">2.7.7.65</ecNumber>
    </recommendedName>
</protein>
<feature type="domain" description="GGDEF" evidence="4">
    <location>
        <begin position="562"/>
        <end position="691"/>
    </location>
</feature>
<keyword evidence="6" id="KW-1185">Reference proteome</keyword>
<evidence type="ECO:0000313" key="5">
    <source>
        <dbReference type="EMBL" id="ACE84253.1"/>
    </source>
</evidence>
<dbReference type="InterPro" id="IPR050469">
    <property type="entry name" value="Diguanylate_Cyclase"/>
</dbReference>
<keyword evidence="3" id="KW-0472">Membrane</keyword>
<dbReference type="PANTHER" id="PTHR45138:SF9">
    <property type="entry name" value="DIGUANYLATE CYCLASE DGCM-RELATED"/>
    <property type="match status" value="1"/>
</dbReference>
<dbReference type="Gene3D" id="3.30.70.270">
    <property type="match status" value="1"/>
</dbReference>
<dbReference type="eggNOG" id="COG2199">
    <property type="taxonomic scope" value="Bacteria"/>
</dbReference>
<dbReference type="NCBIfam" id="TIGR00254">
    <property type="entry name" value="GGDEF"/>
    <property type="match status" value="1"/>
</dbReference>
<evidence type="ECO:0000259" key="4">
    <source>
        <dbReference type="PROSITE" id="PS50887"/>
    </source>
</evidence>
<feature type="transmembrane region" description="Helical" evidence="3">
    <location>
        <begin position="12"/>
        <end position="34"/>
    </location>
</feature>
<proteinExistence type="predicted"/>
<reference evidence="5 6" key="1">
    <citation type="journal article" date="2008" name="J. Bacteriol.">
        <title>Insights into plant cell wall degradation from the genome sequence of the soil bacterium Cellvibrio japonicus.</title>
        <authorList>
            <person name="Deboy R.T."/>
            <person name="Mongodin E.F."/>
            <person name="Fouts D.E."/>
            <person name="Tailford L.E."/>
            <person name="Khouri H."/>
            <person name="Emerson J.B."/>
            <person name="Mohamoud Y."/>
            <person name="Watkins K."/>
            <person name="Henrissat B."/>
            <person name="Gilbert H.J."/>
            <person name="Nelson K.E."/>
        </authorList>
    </citation>
    <scope>NUCLEOTIDE SEQUENCE [LARGE SCALE GENOMIC DNA]</scope>
    <source>
        <strain evidence="5 6">Ueda107</strain>
    </source>
</reference>
<dbReference type="InterPro" id="IPR029787">
    <property type="entry name" value="Nucleotide_cyclase"/>
</dbReference>
<evidence type="ECO:0000256" key="3">
    <source>
        <dbReference type="SAM" id="Phobius"/>
    </source>
</evidence>
<name>B3PD35_CELJU</name>
<dbReference type="STRING" id="498211.CJA_1400"/>
<dbReference type="Proteomes" id="UP000001036">
    <property type="component" value="Chromosome"/>
</dbReference>
<dbReference type="Pfam" id="PF00990">
    <property type="entry name" value="GGDEF"/>
    <property type="match status" value="1"/>
</dbReference>
<dbReference type="eggNOG" id="COG3850">
    <property type="taxonomic scope" value="Bacteria"/>
</dbReference>
<dbReference type="PROSITE" id="PS50887">
    <property type="entry name" value="GGDEF"/>
    <property type="match status" value="1"/>
</dbReference>
<evidence type="ECO:0000313" key="6">
    <source>
        <dbReference type="Proteomes" id="UP000001036"/>
    </source>
</evidence>
<dbReference type="EMBL" id="CP000934">
    <property type="protein sequence ID" value="ACE84253.1"/>
    <property type="molecule type" value="Genomic_DNA"/>
</dbReference>
<organism evidence="5 6">
    <name type="scientific">Cellvibrio japonicus (strain Ueda107)</name>
    <name type="common">Pseudomonas fluorescens subsp. cellulosa</name>
    <dbReference type="NCBI Taxonomy" id="498211"/>
    <lineage>
        <taxon>Bacteria</taxon>
        <taxon>Pseudomonadati</taxon>
        <taxon>Pseudomonadota</taxon>
        <taxon>Gammaproteobacteria</taxon>
        <taxon>Cellvibrionales</taxon>
        <taxon>Cellvibrionaceae</taxon>
        <taxon>Cellvibrio</taxon>
    </lineage>
</organism>
<dbReference type="CDD" id="cd01949">
    <property type="entry name" value="GGDEF"/>
    <property type="match status" value="1"/>
</dbReference>